<dbReference type="AlphaFoldDB" id="A0A1I4RAT0"/>
<dbReference type="SUPFAM" id="SSF140931">
    <property type="entry name" value="Fic-like"/>
    <property type="match status" value="1"/>
</dbReference>
<dbReference type="Pfam" id="PF02661">
    <property type="entry name" value="Fic"/>
    <property type="match status" value="1"/>
</dbReference>
<evidence type="ECO:0000259" key="2">
    <source>
        <dbReference type="PROSITE" id="PS51459"/>
    </source>
</evidence>
<sequence length="304" mass="35619">MVTHSVVHIERRKQGQNTKYYLTHSYRVGKKTKKIRHYLGLNLTDEEIEERREDAEREIEEQIQAKTDLLKFSLTKKEIEKLSEYDREIEVVHLDVDGWKAFTEKFVFNTNAIEGSTVSPEGVHKLLSHNETATNSDEIEALNVAEAVEFIQDTDEELSVDLIKELHRICFDGSKSFAGRLRNVEVVIRNAYGEIVHQGIPKEEIGNELEELSKWYRENETDLKPLVLAALVHNQFEYIHPFEDGNGRVGRLLLNYVLLRHDYPPINILFEDRGRYYYCLQQYSSENRLEDTLKFLVEQYQKGL</sequence>
<evidence type="ECO:0000313" key="4">
    <source>
        <dbReference type="Proteomes" id="UP000198535"/>
    </source>
</evidence>
<gene>
    <name evidence="3" type="ORF">SAMN04488696_1470</name>
</gene>
<name>A0A1I4RAT0_9EURY</name>
<keyword evidence="1" id="KW-0175">Coiled coil</keyword>
<accession>A0A1I4RAT0</accession>
<dbReference type="Gene3D" id="1.10.3290.10">
    <property type="entry name" value="Fido-like domain"/>
    <property type="match status" value="1"/>
</dbReference>
<dbReference type="PANTHER" id="PTHR13504">
    <property type="entry name" value="FIDO DOMAIN-CONTAINING PROTEIN DDB_G0283145"/>
    <property type="match status" value="1"/>
</dbReference>
<dbReference type="InterPro" id="IPR040198">
    <property type="entry name" value="Fido_containing"/>
</dbReference>
<dbReference type="STRING" id="487685.SAMN04488696_1470"/>
<evidence type="ECO:0000313" key="3">
    <source>
        <dbReference type="EMBL" id="SFM49404.1"/>
    </source>
</evidence>
<dbReference type="PROSITE" id="PS51459">
    <property type="entry name" value="FIDO"/>
    <property type="match status" value="1"/>
</dbReference>
<dbReference type="Proteomes" id="UP000198535">
    <property type="component" value="Unassembled WGS sequence"/>
</dbReference>
<protein>
    <submittedName>
        <fullName evidence="3">Fic/DOC family protein</fullName>
    </submittedName>
</protein>
<reference evidence="4" key="1">
    <citation type="submission" date="2016-10" db="EMBL/GenBank/DDBJ databases">
        <authorList>
            <person name="Varghese N."/>
            <person name="Submissions S."/>
        </authorList>
    </citation>
    <scope>NUCLEOTIDE SEQUENCE [LARGE SCALE GENOMIC DNA]</scope>
    <source>
        <strain evidence="4">Mob M</strain>
    </source>
</reference>
<proteinExistence type="predicted"/>
<organism evidence="3 4">
    <name type="scientific">Methanolobus profundi</name>
    <dbReference type="NCBI Taxonomy" id="487685"/>
    <lineage>
        <taxon>Archaea</taxon>
        <taxon>Methanobacteriati</taxon>
        <taxon>Methanobacteriota</taxon>
        <taxon>Stenosarchaea group</taxon>
        <taxon>Methanomicrobia</taxon>
        <taxon>Methanosarcinales</taxon>
        <taxon>Methanosarcinaceae</taxon>
        <taxon>Methanolobus</taxon>
    </lineage>
</organism>
<dbReference type="EMBL" id="FOUJ01000002">
    <property type="protein sequence ID" value="SFM49404.1"/>
    <property type="molecule type" value="Genomic_DNA"/>
</dbReference>
<keyword evidence="4" id="KW-1185">Reference proteome</keyword>
<feature type="coiled-coil region" evidence="1">
    <location>
        <begin position="38"/>
        <end position="65"/>
    </location>
</feature>
<feature type="domain" description="Fido" evidence="2">
    <location>
        <begin position="158"/>
        <end position="298"/>
    </location>
</feature>
<evidence type="ECO:0000256" key="1">
    <source>
        <dbReference type="SAM" id="Coils"/>
    </source>
</evidence>
<dbReference type="InterPro" id="IPR003812">
    <property type="entry name" value="Fido"/>
</dbReference>
<dbReference type="PANTHER" id="PTHR13504:SF38">
    <property type="entry name" value="FIDO DOMAIN-CONTAINING PROTEIN"/>
    <property type="match status" value="1"/>
</dbReference>
<dbReference type="InterPro" id="IPR036597">
    <property type="entry name" value="Fido-like_dom_sf"/>
</dbReference>